<reference evidence="2 3" key="1">
    <citation type="submission" date="2018-04" db="EMBL/GenBank/DDBJ databases">
        <title>Active sludge and wastewater microbial communities from Klosterneuburg, Austria.</title>
        <authorList>
            <person name="Wagner M."/>
        </authorList>
    </citation>
    <scope>NUCLEOTIDE SEQUENCE [LARGE SCALE GENOMIC DNA]</scope>
    <source>
        <strain evidence="2 3">Nm 57</strain>
    </source>
</reference>
<feature type="domain" description="N-acetylmuramoyl-L-alanine amidase" evidence="1">
    <location>
        <begin position="254"/>
        <end position="379"/>
    </location>
</feature>
<name>A0ABX5MCC7_9PROT</name>
<evidence type="ECO:0000259" key="1">
    <source>
        <dbReference type="Pfam" id="PF01510"/>
    </source>
</evidence>
<gene>
    <name evidence="2" type="ORF">C8R14_1042</name>
</gene>
<dbReference type="SUPFAM" id="SSF55846">
    <property type="entry name" value="N-acetylmuramoyl-L-alanine amidase-like"/>
    <property type="match status" value="1"/>
</dbReference>
<dbReference type="RefSeq" id="WP_011634672.1">
    <property type="nucleotide sequence ID" value="NZ_FNYF01000046.1"/>
</dbReference>
<dbReference type="Gene3D" id="3.40.80.10">
    <property type="entry name" value="Peptidoglycan recognition protein-like"/>
    <property type="match status" value="1"/>
</dbReference>
<dbReference type="Proteomes" id="UP000247780">
    <property type="component" value="Unassembled WGS sequence"/>
</dbReference>
<sequence>MITNQRELELAFESPFSEAEELELAAELLAISSEEELDLFLGKLFKGIGRGLKKFGRFVGKKVLPALGRGLKAIGKVALPIVGKALGSFIPIPGVGTAIGGAIGTAVSKALELEFSGLPSEEAELEMARRFVRIAATAARQAALADPRTDPETIANAALTAAARMHVPNLSAVVRGGNLEVGDTIHREWHVNSIQPRQSDQEAFLGDAWNSISTGARRLSGGVINMLHDCTPIEDRTSFAPKDKRKGKPRDMSKVYALVLHQTAGNQRNTPPDRYDGVTAHFVIKPNGQTLQLHPLTARLNASNGFNAGSVAVEFAGNFPDTRGKRYVYPNGASPQGVLTAEQIKAGRCLIRYLVKNMGLTHILAHRQSSASRENDPGPDIWYHVGQWAINNLGLRDGGQNFKVGSGNPIPDSWRTWGKAKQPELGEELFV</sequence>
<dbReference type="InterPro" id="IPR002502">
    <property type="entry name" value="Amidase_domain"/>
</dbReference>
<evidence type="ECO:0000313" key="3">
    <source>
        <dbReference type="Proteomes" id="UP000247780"/>
    </source>
</evidence>
<comment type="caution">
    <text evidence="2">The sequence shown here is derived from an EMBL/GenBank/DDBJ whole genome shotgun (WGS) entry which is preliminary data.</text>
</comment>
<dbReference type="InterPro" id="IPR036505">
    <property type="entry name" value="Amidase/PGRP_sf"/>
</dbReference>
<organism evidence="2 3">
    <name type="scientific">Nitrosomonas eutropha</name>
    <dbReference type="NCBI Taxonomy" id="916"/>
    <lineage>
        <taxon>Bacteria</taxon>
        <taxon>Pseudomonadati</taxon>
        <taxon>Pseudomonadota</taxon>
        <taxon>Betaproteobacteria</taxon>
        <taxon>Nitrosomonadales</taxon>
        <taxon>Nitrosomonadaceae</taxon>
        <taxon>Nitrosomonas</taxon>
    </lineage>
</organism>
<dbReference type="CDD" id="cd06583">
    <property type="entry name" value="PGRP"/>
    <property type="match status" value="1"/>
</dbReference>
<proteinExistence type="predicted"/>
<protein>
    <submittedName>
        <fullName evidence="2">N-acetylmuramoyl-L-alanine amidase</fullName>
    </submittedName>
</protein>
<evidence type="ECO:0000313" key="2">
    <source>
        <dbReference type="EMBL" id="PXV83542.1"/>
    </source>
</evidence>
<dbReference type="Pfam" id="PF01510">
    <property type="entry name" value="Amidase_2"/>
    <property type="match status" value="1"/>
</dbReference>
<accession>A0ABX5MCC7</accession>
<keyword evidence="3" id="KW-1185">Reference proteome</keyword>
<dbReference type="EMBL" id="QICQ01000004">
    <property type="protein sequence ID" value="PXV83542.1"/>
    <property type="molecule type" value="Genomic_DNA"/>
</dbReference>